<dbReference type="AlphaFoldDB" id="A0A225D556"/>
<dbReference type="InterPro" id="IPR007349">
    <property type="entry name" value="DUF418"/>
</dbReference>
<proteinExistence type="predicted"/>
<keyword evidence="1" id="KW-0812">Transmembrane</keyword>
<dbReference type="InterPro" id="IPR012429">
    <property type="entry name" value="HGSNAT_cat"/>
</dbReference>
<evidence type="ECO:0000256" key="1">
    <source>
        <dbReference type="SAM" id="Phobius"/>
    </source>
</evidence>
<dbReference type="PANTHER" id="PTHR30590">
    <property type="entry name" value="INNER MEMBRANE PROTEIN"/>
    <property type="match status" value="1"/>
</dbReference>
<dbReference type="Pfam" id="PF07786">
    <property type="entry name" value="HGSNAT_cat"/>
    <property type="match status" value="1"/>
</dbReference>
<name>A0A225D556_9BACT</name>
<dbReference type="Proteomes" id="UP000214646">
    <property type="component" value="Unassembled WGS sequence"/>
</dbReference>
<feature type="transmembrane region" description="Helical" evidence="1">
    <location>
        <begin position="305"/>
        <end position="327"/>
    </location>
</feature>
<feature type="transmembrane region" description="Helical" evidence="1">
    <location>
        <begin position="220"/>
        <end position="243"/>
    </location>
</feature>
<accession>A0A225D556</accession>
<sequence length="370" mass="39522">MQPATETGSRATPTERIIGYDVARALAILGMVVVHFSLVLAADRSGPGWLTAVLSLLDGRAAATFVVLAGVGVTLMSRRVVLGADKDGVARARAVLVRRGVVLLVLGFLNLRIWPGDILRVYGVSLLLASRLIPASDRRLWLVALGCAAGFVALLLALDFGQNWDWATLTYHHLWTPAGLVRNLFYDGFRSVFPWAGFLFFGMWLGRLDLGNRAVNSRVLLIAAGTALGAEAVSRLCVAYFLAHPGGMDVETIRALFGTESMPALPLFLLASGGAATAVIALCVRLTGREPSRGWRPLVATGQMALTWYFAHIMLGLGTVVALDLVGSQSLPVAAGCGVGFFAVAVLVSSVWKMVFRHGPLEWVMRKVAG</sequence>
<feature type="transmembrane region" description="Helical" evidence="1">
    <location>
        <begin position="333"/>
        <end position="356"/>
    </location>
</feature>
<feature type="transmembrane region" description="Helical" evidence="1">
    <location>
        <begin position="140"/>
        <end position="158"/>
    </location>
</feature>
<gene>
    <name evidence="4" type="ORF">FRUB_09294</name>
</gene>
<feature type="transmembrane region" description="Helical" evidence="1">
    <location>
        <begin position="62"/>
        <end position="82"/>
    </location>
</feature>
<dbReference type="RefSeq" id="WP_088259697.1">
    <property type="nucleotide sequence ID" value="NZ_NIDE01000017.1"/>
</dbReference>
<reference evidence="5" key="1">
    <citation type="submission" date="2017-06" db="EMBL/GenBank/DDBJ databases">
        <title>Genome analysis of Fimbriiglobus ruber SP5, the first member of the order Planctomycetales with confirmed chitinolytic capability.</title>
        <authorList>
            <person name="Ravin N.V."/>
            <person name="Rakitin A.L."/>
            <person name="Ivanova A.A."/>
            <person name="Beletsky A.V."/>
            <person name="Kulichevskaya I.S."/>
            <person name="Mardanov A.V."/>
            <person name="Dedysh S.N."/>
        </authorList>
    </citation>
    <scope>NUCLEOTIDE SEQUENCE [LARGE SCALE GENOMIC DNA]</scope>
    <source>
        <strain evidence="5">SP5</strain>
    </source>
</reference>
<dbReference type="InterPro" id="IPR052529">
    <property type="entry name" value="Bact_Transport_Assoc"/>
</dbReference>
<organism evidence="4 5">
    <name type="scientific">Fimbriiglobus ruber</name>
    <dbReference type="NCBI Taxonomy" id="1908690"/>
    <lineage>
        <taxon>Bacteria</taxon>
        <taxon>Pseudomonadati</taxon>
        <taxon>Planctomycetota</taxon>
        <taxon>Planctomycetia</taxon>
        <taxon>Gemmatales</taxon>
        <taxon>Gemmataceae</taxon>
        <taxon>Fimbriiglobus</taxon>
    </lineage>
</organism>
<dbReference type="EMBL" id="NIDE01000017">
    <property type="protein sequence ID" value="OWK36731.1"/>
    <property type="molecule type" value="Genomic_DNA"/>
</dbReference>
<evidence type="ECO:0000313" key="4">
    <source>
        <dbReference type="EMBL" id="OWK36731.1"/>
    </source>
</evidence>
<evidence type="ECO:0000259" key="2">
    <source>
        <dbReference type="Pfam" id="PF04235"/>
    </source>
</evidence>
<dbReference type="OrthoDB" id="9807744at2"/>
<feature type="transmembrane region" description="Helical" evidence="1">
    <location>
        <begin position="263"/>
        <end position="284"/>
    </location>
</feature>
<feature type="transmembrane region" description="Helical" evidence="1">
    <location>
        <begin position="94"/>
        <end position="111"/>
    </location>
</feature>
<feature type="transmembrane region" description="Helical" evidence="1">
    <location>
        <begin position="117"/>
        <end position="133"/>
    </location>
</feature>
<evidence type="ECO:0000313" key="5">
    <source>
        <dbReference type="Proteomes" id="UP000214646"/>
    </source>
</evidence>
<evidence type="ECO:0000259" key="3">
    <source>
        <dbReference type="Pfam" id="PF07786"/>
    </source>
</evidence>
<feature type="transmembrane region" description="Helical" evidence="1">
    <location>
        <begin position="192"/>
        <end position="208"/>
    </location>
</feature>
<comment type="caution">
    <text evidence="4">The sequence shown here is derived from an EMBL/GenBank/DDBJ whole genome shotgun (WGS) entry which is preliminary data.</text>
</comment>
<keyword evidence="1" id="KW-1133">Transmembrane helix</keyword>
<feature type="transmembrane region" description="Helical" evidence="1">
    <location>
        <begin position="21"/>
        <end position="42"/>
    </location>
</feature>
<dbReference type="Pfam" id="PF04235">
    <property type="entry name" value="DUF418"/>
    <property type="match status" value="1"/>
</dbReference>
<dbReference type="PANTHER" id="PTHR30590:SF3">
    <property type="entry name" value="HYPOTHETICAL MEMBRANE SPANNING PROTEIN"/>
    <property type="match status" value="1"/>
</dbReference>
<keyword evidence="5" id="KW-1185">Reference proteome</keyword>
<keyword evidence="1" id="KW-0472">Membrane</keyword>
<feature type="domain" description="DUF418" evidence="2">
    <location>
        <begin position="276"/>
        <end position="369"/>
    </location>
</feature>
<protein>
    <submittedName>
        <fullName evidence="4">Membrane protein</fullName>
    </submittedName>
</protein>
<feature type="domain" description="Heparan-alpha-glucosaminide N-acetyltransferase catalytic" evidence="3">
    <location>
        <begin position="16"/>
        <end position="213"/>
    </location>
</feature>